<evidence type="ECO:0000259" key="3">
    <source>
        <dbReference type="PROSITE" id="PS50835"/>
    </source>
</evidence>
<dbReference type="SMART" id="SM00408">
    <property type="entry name" value="IGc2"/>
    <property type="match status" value="4"/>
</dbReference>
<evidence type="ECO:0000256" key="1">
    <source>
        <dbReference type="ARBA" id="ARBA00023157"/>
    </source>
</evidence>
<dbReference type="SUPFAM" id="SSF48726">
    <property type="entry name" value="Immunoglobulin"/>
    <property type="match status" value="4"/>
</dbReference>
<dbReference type="Gene3D" id="2.60.40.10">
    <property type="entry name" value="Immunoglobulins"/>
    <property type="match status" value="4"/>
</dbReference>
<dbReference type="GeneTree" id="ENSGT00940000159942"/>
<reference evidence="5" key="2">
    <citation type="journal article" date="2007" name="PLoS Biol.">
        <title>Survey sequencing and comparative analysis of the elephant shark (Callorhinchus milii) genome.</title>
        <authorList>
            <person name="Venkatesh B."/>
            <person name="Kirkness E.F."/>
            <person name="Loh Y.H."/>
            <person name="Halpern A.L."/>
            <person name="Lee A.P."/>
            <person name="Johnson J."/>
            <person name="Dandona N."/>
            <person name="Viswanathan L.D."/>
            <person name="Tay A."/>
            <person name="Venter J.C."/>
            <person name="Strausberg R.L."/>
            <person name="Brenner S."/>
        </authorList>
    </citation>
    <scope>NUCLEOTIDE SEQUENCE [LARGE SCALE GENOMIC DNA]</scope>
</reference>
<feature type="domain" description="Ig-like" evidence="3">
    <location>
        <begin position="19"/>
        <end position="113"/>
    </location>
</feature>
<reference evidence="5" key="1">
    <citation type="journal article" date="2006" name="Science">
        <title>Ancient noncoding elements conserved in the human genome.</title>
        <authorList>
            <person name="Venkatesh B."/>
            <person name="Kirkness E.F."/>
            <person name="Loh Y.H."/>
            <person name="Halpern A.L."/>
            <person name="Lee A.P."/>
            <person name="Johnson J."/>
            <person name="Dandona N."/>
            <person name="Viswanathan L.D."/>
            <person name="Tay A."/>
            <person name="Venter J.C."/>
            <person name="Strausberg R.L."/>
            <person name="Brenner S."/>
        </authorList>
    </citation>
    <scope>NUCLEOTIDE SEQUENCE [LARGE SCALE GENOMIC DNA]</scope>
</reference>
<dbReference type="PROSITE" id="PS50835">
    <property type="entry name" value="IG_LIKE"/>
    <property type="match status" value="5"/>
</dbReference>
<dbReference type="SMART" id="SM00409">
    <property type="entry name" value="IG"/>
    <property type="match status" value="4"/>
</dbReference>
<dbReference type="PANTHER" id="PTHR10075:SF14">
    <property type="entry name" value="CELL ADHESION MOLECULE DSCAM2-RELATED"/>
    <property type="match status" value="1"/>
</dbReference>
<protein>
    <submittedName>
        <fullName evidence="4">Matrix-remodelling associated 5b</fullName>
    </submittedName>
</protein>
<dbReference type="InterPro" id="IPR013098">
    <property type="entry name" value="Ig_I-set"/>
</dbReference>
<dbReference type="InterPro" id="IPR003599">
    <property type="entry name" value="Ig_sub"/>
</dbReference>
<dbReference type="InterPro" id="IPR003598">
    <property type="entry name" value="Ig_sub2"/>
</dbReference>
<dbReference type="FunFam" id="2.60.40.10:FF:001306">
    <property type="entry name" value="Matrix remodeling associated 5"/>
    <property type="match status" value="1"/>
</dbReference>
<dbReference type="Ensembl" id="ENSCMIT00000009255.1">
    <property type="protein sequence ID" value="ENSCMIP00000009006.1"/>
    <property type="gene ID" value="ENSCMIG00000004744.1"/>
</dbReference>
<dbReference type="InterPro" id="IPR013783">
    <property type="entry name" value="Ig-like_fold"/>
</dbReference>
<dbReference type="Proteomes" id="UP000314986">
    <property type="component" value="Unassembled WGS sequence"/>
</dbReference>
<accession>A0A4W3GZN4</accession>
<evidence type="ECO:0000313" key="4">
    <source>
        <dbReference type="Ensembl" id="ENSCMIP00000009006.1"/>
    </source>
</evidence>
<keyword evidence="2" id="KW-0393">Immunoglobulin domain</keyword>
<dbReference type="AlphaFoldDB" id="A0A4W3GZN4"/>
<evidence type="ECO:0000313" key="5">
    <source>
        <dbReference type="Proteomes" id="UP000314986"/>
    </source>
</evidence>
<dbReference type="InterPro" id="IPR007110">
    <property type="entry name" value="Ig-like_dom"/>
</dbReference>
<feature type="domain" description="Ig-like" evidence="3">
    <location>
        <begin position="207"/>
        <end position="296"/>
    </location>
</feature>
<reference evidence="5" key="3">
    <citation type="journal article" date="2014" name="Nature">
        <title>Elephant shark genome provides unique insights into gnathostome evolution.</title>
        <authorList>
            <consortium name="International Elephant Shark Genome Sequencing Consortium"/>
            <person name="Venkatesh B."/>
            <person name="Lee A.P."/>
            <person name="Ravi V."/>
            <person name="Maurya A.K."/>
            <person name="Lian M.M."/>
            <person name="Swann J.B."/>
            <person name="Ohta Y."/>
            <person name="Flajnik M.F."/>
            <person name="Sutoh Y."/>
            <person name="Kasahara M."/>
            <person name="Hoon S."/>
            <person name="Gangu V."/>
            <person name="Roy S.W."/>
            <person name="Irimia M."/>
            <person name="Korzh V."/>
            <person name="Kondrychyn I."/>
            <person name="Lim Z.W."/>
            <person name="Tay B.H."/>
            <person name="Tohari S."/>
            <person name="Kong K.W."/>
            <person name="Ho S."/>
            <person name="Lorente-Galdos B."/>
            <person name="Quilez J."/>
            <person name="Marques-Bonet T."/>
            <person name="Raney B.J."/>
            <person name="Ingham P.W."/>
            <person name="Tay A."/>
            <person name="Hillier L.W."/>
            <person name="Minx P."/>
            <person name="Boehm T."/>
            <person name="Wilson R.K."/>
            <person name="Brenner S."/>
            <person name="Warren W.C."/>
        </authorList>
    </citation>
    <scope>NUCLEOTIDE SEQUENCE [LARGE SCALE GENOMIC DNA]</scope>
</reference>
<dbReference type="OMA" id="PHVRDEN"/>
<proteinExistence type="predicted"/>
<dbReference type="FunFam" id="2.60.40.10:FF:000032">
    <property type="entry name" value="palladin isoform X1"/>
    <property type="match status" value="1"/>
</dbReference>
<keyword evidence="1" id="KW-1015">Disulfide bond</keyword>
<dbReference type="Pfam" id="PF07679">
    <property type="entry name" value="I-set"/>
    <property type="match status" value="3"/>
</dbReference>
<dbReference type="InterPro" id="IPR036179">
    <property type="entry name" value="Ig-like_dom_sf"/>
</dbReference>
<evidence type="ECO:0000256" key="2">
    <source>
        <dbReference type="ARBA" id="ARBA00023319"/>
    </source>
</evidence>
<feature type="domain" description="Ig-like" evidence="3">
    <location>
        <begin position="410"/>
        <end position="470"/>
    </location>
</feature>
<feature type="domain" description="Ig-like" evidence="3">
    <location>
        <begin position="118"/>
        <end position="199"/>
    </location>
</feature>
<dbReference type="Pfam" id="PF13927">
    <property type="entry name" value="Ig_3"/>
    <property type="match status" value="1"/>
</dbReference>
<name>A0A4W3GZN4_CALMI</name>
<keyword evidence="5" id="KW-1185">Reference proteome</keyword>
<dbReference type="PANTHER" id="PTHR10075">
    <property type="entry name" value="BASIGIN RELATED"/>
    <property type="match status" value="1"/>
</dbReference>
<feature type="domain" description="Ig-like" evidence="3">
    <location>
        <begin position="302"/>
        <end position="400"/>
    </location>
</feature>
<reference evidence="4" key="5">
    <citation type="submission" date="2025-09" db="UniProtKB">
        <authorList>
            <consortium name="Ensembl"/>
        </authorList>
    </citation>
    <scope>IDENTIFICATION</scope>
</reference>
<organism evidence="4 5">
    <name type="scientific">Callorhinchus milii</name>
    <name type="common">Ghost shark</name>
    <dbReference type="NCBI Taxonomy" id="7868"/>
    <lineage>
        <taxon>Eukaryota</taxon>
        <taxon>Metazoa</taxon>
        <taxon>Chordata</taxon>
        <taxon>Craniata</taxon>
        <taxon>Vertebrata</taxon>
        <taxon>Chondrichthyes</taxon>
        <taxon>Holocephali</taxon>
        <taxon>Chimaeriformes</taxon>
        <taxon>Callorhinchidae</taxon>
        <taxon>Callorhinchus</taxon>
    </lineage>
</organism>
<reference evidence="4" key="4">
    <citation type="submission" date="2025-08" db="UniProtKB">
        <authorList>
            <consortium name="Ensembl"/>
        </authorList>
    </citation>
    <scope>IDENTIFICATION</scope>
</reference>
<sequence>LARPGWTLATVRLHVSALPPIIGQSKVENVSVPTGRGVHVDCTAKAAPAPKIRWTLPDGTQIKPSQFINGNIFVFPNGTLYIRNATSAHSGHYQCLATNLVGLARRGVSVRVETPLAPARIMAPSPHRVDVAYGSPLHLDCEATGDPHPKILWSLAGRSRRYVVFGNGSLYFNEAGPKDEGEYTCYAVNQIGKDEMRVSVKVVSEPPTIRGDEGPAVLEVPYGESFSLRCEAKGQPQPWLAWFSPFNRYIPPSSAKYRVGNDGTLLVRDGQNTDSGNYTCVARNAAGEGRRVVTVRVRAEPPRIVVADRRLFSGAVTETVLAGARKLIDCQAEGVPSPRVTWLLPGGAPATLTSHRDGGRVTVHANGTLDIRNAGRMDAGRLMCLASNKAGNAKLTVELEVVEEKPAVKPSFADSPSSAGVISAATGGSTVRLDCSSRGSPAPDTVWYLPNAHTPPTQLTSLTLQCCGWR</sequence>